<sequence>MVILYVRMWKAAKRLQTKDRLATKWSLTIKDESNNNIGNLNNNDVEINGESPTEFTMLNGNGKRNSSFASGTTPPPPKTSPKRLHRPSHFFRMPLVEIGILSIFGNKARLQMHTRSTEKGEDKARKTLGVIMSVFIICWLPFFILALAQSQRLIIYTPKWLDTLTLWLGYSNRL</sequence>
<evidence type="ECO:0000313" key="2">
    <source>
        <dbReference type="WBParaSite" id="ES5_v2.g11919.t1"/>
    </source>
</evidence>
<evidence type="ECO:0000313" key="1">
    <source>
        <dbReference type="Proteomes" id="UP000887579"/>
    </source>
</evidence>
<organism evidence="1 2">
    <name type="scientific">Panagrolaimus sp. ES5</name>
    <dbReference type="NCBI Taxonomy" id="591445"/>
    <lineage>
        <taxon>Eukaryota</taxon>
        <taxon>Metazoa</taxon>
        <taxon>Ecdysozoa</taxon>
        <taxon>Nematoda</taxon>
        <taxon>Chromadorea</taxon>
        <taxon>Rhabditida</taxon>
        <taxon>Tylenchina</taxon>
        <taxon>Panagrolaimomorpha</taxon>
        <taxon>Panagrolaimoidea</taxon>
        <taxon>Panagrolaimidae</taxon>
        <taxon>Panagrolaimus</taxon>
    </lineage>
</organism>
<protein>
    <submittedName>
        <fullName evidence="2">G-protein coupled receptors family 1 profile domain-containing protein</fullName>
    </submittedName>
</protein>
<reference evidence="2" key="1">
    <citation type="submission" date="2022-11" db="UniProtKB">
        <authorList>
            <consortium name="WormBaseParasite"/>
        </authorList>
    </citation>
    <scope>IDENTIFICATION</scope>
</reference>
<dbReference type="WBParaSite" id="ES5_v2.g11919.t1">
    <property type="protein sequence ID" value="ES5_v2.g11919.t1"/>
    <property type="gene ID" value="ES5_v2.g11919"/>
</dbReference>
<proteinExistence type="predicted"/>
<name>A0AC34F525_9BILA</name>
<accession>A0AC34F525</accession>
<dbReference type="Proteomes" id="UP000887579">
    <property type="component" value="Unplaced"/>
</dbReference>